<accession>A0A6V8MEZ5</accession>
<dbReference type="PANTHER" id="PTHR30203:SF24">
    <property type="entry name" value="BLR4935 PROTEIN"/>
    <property type="match status" value="1"/>
</dbReference>
<dbReference type="InterPro" id="IPR010131">
    <property type="entry name" value="MdtP/NodT-like"/>
</dbReference>
<dbReference type="EMBL" id="BLXX01000002">
    <property type="protein sequence ID" value="GFO58424.1"/>
    <property type="molecule type" value="Genomic_DNA"/>
</dbReference>
<dbReference type="Gene3D" id="1.20.1600.10">
    <property type="entry name" value="Outer membrane efflux proteins (OEP)"/>
    <property type="match status" value="1"/>
</dbReference>
<dbReference type="PANTHER" id="PTHR30203">
    <property type="entry name" value="OUTER MEMBRANE CATION EFFLUX PROTEIN"/>
    <property type="match status" value="1"/>
</dbReference>
<dbReference type="RefSeq" id="WP_183353292.1">
    <property type="nucleotide sequence ID" value="NZ_BLXX01000002.1"/>
</dbReference>
<evidence type="ECO:0000313" key="4">
    <source>
        <dbReference type="Proteomes" id="UP000556026"/>
    </source>
</evidence>
<gene>
    <name evidence="3" type="ORF">GMST_07490</name>
</gene>
<keyword evidence="2" id="KW-0732">Signal</keyword>
<comment type="similarity">
    <text evidence="1">Belongs to the outer membrane factor (OMF) (TC 1.B.17) family.</text>
</comment>
<dbReference type="SUPFAM" id="SSF56954">
    <property type="entry name" value="Outer membrane efflux proteins (OEP)"/>
    <property type="match status" value="1"/>
</dbReference>
<sequence>MRLCAPGILSLALCVPAGAQTAPLTLAQLVDYALSHNGSLAALRQEEGIYRAQAEKAATPINPVLDLEAATGALTGSPAESRLSLGLTQEFQTAGKRAKRVDVAEKAREAQRWQLADRERSLKEELKTAFYDTLLAEKRLELGNRVGDLNRQLLEVARERLNAGDIPELELNLVKVELARTQASRVERERALALNRSRLSTLVGLPAGDSSRLAGSLEPGGAPQKSLAELKELARSQRPDLKVLGVELDKGDAELALARAEAVPNLNLGLVLSRDATSIEVGGIEGKDTSYTVGLRLSMPLPLFDRNRAGIAEAGARVLSATTRRSAALVEAEREVESAFASLKAAEEVLALYRGELIPQLEENLALSREAYRLGELGILAVIEEQKKFFEVNDGYLAAQHARQVALGRLEAAVAADLIGGDK</sequence>
<comment type="caution">
    <text evidence="3">The sequence shown here is derived from an EMBL/GenBank/DDBJ whole genome shotgun (WGS) entry which is preliminary data.</text>
</comment>
<reference evidence="4" key="1">
    <citation type="submission" date="2020-06" db="EMBL/GenBank/DDBJ databases">
        <title>Draft genomic sequence of Geomonas sp. Red330.</title>
        <authorList>
            <person name="Itoh H."/>
            <person name="Zhenxing X."/>
            <person name="Ushijima N."/>
            <person name="Masuda Y."/>
            <person name="Shiratori Y."/>
            <person name="Senoo K."/>
        </authorList>
    </citation>
    <scope>NUCLEOTIDE SEQUENCE [LARGE SCALE GENOMIC DNA]</scope>
    <source>
        <strain evidence="4">Red330</strain>
    </source>
</reference>
<dbReference type="InterPro" id="IPR003423">
    <property type="entry name" value="OMP_efflux"/>
</dbReference>
<evidence type="ECO:0000256" key="2">
    <source>
        <dbReference type="SAM" id="SignalP"/>
    </source>
</evidence>
<evidence type="ECO:0000256" key="1">
    <source>
        <dbReference type="ARBA" id="ARBA00007613"/>
    </source>
</evidence>
<keyword evidence="4" id="KW-1185">Reference proteome</keyword>
<organism evidence="3 4">
    <name type="scientific">Geomonas silvestris</name>
    <dbReference type="NCBI Taxonomy" id="2740184"/>
    <lineage>
        <taxon>Bacteria</taxon>
        <taxon>Pseudomonadati</taxon>
        <taxon>Thermodesulfobacteriota</taxon>
        <taxon>Desulfuromonadia</taxon>
        <taxon>Geobacterales</taxon>
        <taxon>Geobacteraceae</taxon>
        <taxon>Geomonas</taxon>
    </lineage>
</organism>
<dbReference type="AlphaFoldDB" id="A0A6V8MEZ5"/>
<dbReference type="Pfam" id="PF02321">
    <property type="entry name" value="OEP"/>
    <property type="match status" value="2"/>
</dbReference>
<protein>
    <submittedName>
        <fullName evidence="3">RND transporter</fullName>
    </submittedName>
</protein>
<evidence type="ECO:0000313" key="3">
    <source>
        <dbReference type="EMBL" id="GFO58424.1"/>
    </source>
</evidence>
<proteinExistence type="inferred from homology"/>
<dbReference type="Proteomes" id="UP000556026">
    <property type="component" value="Unassembled WGS sequence"/>
</dbReference>
<name>A0A6V8MEZ5_9BACT</name>
<feature type="chain" id="PRO_5028437136" evidence="2">
    <location>
        <begin position="20"/>
        <end position="423"/>
    </location>
</feature>
<feature type="signal peptide" evidence="2">
    <location>
        <begin position="1"/>
        <end position="19"/>
    </location>
</feature>
<dbReference type="GO" id="GO:0015562">
    <property type="term" value="F:efflux transmembrane transporter activity"/>
    <property type="evidence" value="ECO:0007669"/>
    <property type="project" value="InterPro"/>
</dbReference>